<evidence type="ECO:0000313" key="1">
    <source>
        <dbReference type="EMBL" id="TCO08826.1"/>
    </source>
</evidence>
<gene>
    <name evidence="1" type="ORF">EV194_104137</name>
</gene>
<proteinExistence type="predicted"/>
<keyword evidence="2" id="KW-1185">Reference proteome</keyword>
<organism evidence="1 2">
    <name type="scientific">Natronoflexus pectinivorans</name>
    <dbReference type="NCBI Taxonomy" id="682526"/>
    <lineage>
        <taxon>Bacteria</taxon>
        <taxon>Pseudomonadati</taxon>
        <taxon>Bacteroidota</taxon>
        <taxon>Bacteroidia</taxon>
        <taxon>Marinilabiliales</taxon>
        <taxon>Marinilabiliaceae</taxon>
        <taxon>Natronoflexus</taxon>
    </lineage>
</organism>
<dbReference type="EMBL" id="SLWK01000004">
    <property type="protein sequence ID" value="TCO08826.1"/>
    <property type="molecule type" value="Genomic_DNA"/>
</dbReference>
<accession>A0A4R2GKR8</accession>
<dbReference type="AlphaFoldDB" id="A0A4R2GKR8"/>
<dbReference type="OrthoDB" id="1116805at2"/>
<comment type="caution">
    <text evidence="1">The sequence shown here is derived from an EMBL/GenBank/DDBJ whole genome shotgun (WGS) entry which is preliminary data.</text>
</comment>
<reference evidence="1 2" key="1">
    <citation type="submission" date="2019-03" db="EMBL/GenBank/DDBJ databases">
        <title>Genomic Encyclopedia of Type Strains, Phase IV (KMG-IV): sequencing the most valuable type-strain genomes for metagenomic binning, comparative biology and taxonomic classification.</title>
        <authorList>
            <person name="Goeker M."/>
        </authorList>
    </citation>
    <scope>NUCLEOTIDE SEQUENCE [LARGE SCALE GENOMIC DNA]</scope>
    <source>
        <strain evidence="1 2">DSM 24179</strain>
    </source>
</reference>
<protein>
    <submittedName>
        <fullName evidence="1">Uncharacterized protein</fullName>
    </submittedName>
</protein>
<evidence type="ECO:0000313" key="2">
    <source>
        <dbReference type="Proteomes" id="UP000295221"/>
    </source>
</evidence>
<name>A0A4R2GKR8_9BACT</name>
<dbReference type="RefSeq" id="WP_132433409.1">
    <property type="nucleotide sequence ID" value="NZ_SLWK01000004.1"/>
</dbReference>
<dbReference type="Proteomes" id="UP000295221">
    <property type="component" value="Unassembled WGS sequence"/>
</dbReference>
<sequence>MIKSFRNIKIFHRGYKRLNLLLITVLCTTYVFGNSPGLTNNQENIEMEIEFYAIPSPDEILEYIHRNEIEYTPSLMADLAKRDQYVTYKERLVMYGVYMANMAYAASFDQTNTALRYFNIIEETGRNMNIFPPEIDQLGERLMQNINNMDSVNYIYDELYLLTISNLHETDRFGEYALITAGGFIESIYLALNSRGSKIKENEFMMRIWDQKMILKQLNQMFERYLSPSVKNQITLEFAELNEAYHQFADADNPATSEREESGRIVIGTVNANRSISNPIDQIHKEVNKLRSKWVQ</sequence>